<dbReference type="GO" id="GO:0016491">
    <property type="term" value="F:oxidoreductase activity"/>
    <property type="evidence" value="ECO:0007669"/>
    <property type="project" value="UniProtKB-KW"/>
</dbReference>
<dbReference type="AlphaFoldDB" id="A0A1I7VII7"/>
<feature type="region of interest" description="Disordered" evidence="3">
    <location>
        <begin position="825"/>
        <end position="848"/>
    </location>
</feature>
<dbReference type="InterPro" id="IPR051799">
    <property type="entry name" value="NADH_flavin_oxidoreductase"/>
</dbReference>
<evidence type="ECO:0000313" key="6">
    <source>
        <dbReference type="WBParaSite" id="EN70_2910"/>
    </source>
</evidence>
<accession>A0A1I7VII7</accession>
<dbReference type="Pfam" id="PF00724">
    <property type="entry name" value="Oxidored_FMN"/>
    <property type="match status" value="1"/>
</dbReference>
<evidence type="ECO:0000313" key="5">
    <source>
        <dbReference type="Proteomes" id="UP000095285"/>
    </source>
</evidence>
<evidence type="ECO:0000256" key="3">
    <source>
        <dbReference type="SAM" id="MobiDB-lite"/>
    </source>
</evidence>
<feature type="compositionally biased region" description="Basic and acidic residues" evidence="3">
    <location>
        <begin position="607"/>
        <end position="617"/>
    </location>
</feature>
<dbReference type="GO" id="GO:0010181">
    <property type="term" value="F:FMN binding"/>
    <property type="evidence" value="ECO:0007669"/>
    <property type="project" value="InterPro"/>
</dbReference>
<reference evidence="5" key="1">
    <citation type="submission" date="2012-04" db="EMBL/GenBank/DDBJ databases">
        <title>The Genome Sequence of Loa loa.</title>
        <authorList>
            <consortium name="The Broad Institute Genome Sequencing Platform"/>
            <consortium name="Broad Institute Genome Sequencing Center for Infectious Disease"/>
            <person name="Nutman T.B."/>
            <person name="Fink D.L."/>
            <person name="Russ C."/>
            <person name="Young S."/>
            <person name="Zeng Q."/>
            <person name="Gargeya S."/>
            <person name="Alvarado L."/>
            <person name="Berlin A."/>
            <person name="Chapman S.B."/>
            <person name="Chen Z."/>
            <person name="Freedman E."/>
            <person name="Gellesch M."/>
            <person name="Goldberg J."/>
            <person name="Griggs A."/>
            <person name="Gujja S."/>
            <person name="Heilman E.R."/>
            <person name="Heiman D."/>
            <person name="Howarth C."/>
            <person name="Mehta T."/>
            <person name="Neiman D."/>
            <person name="Pearson M."/>
            <person name="Roberts A."/>
            <person name="Saif S."/>
            <person name="Shea T."/>
            <person name="Shenoy N."/>
            <person name="Sisk P."/>
            <person name="Stolte C."/>
            <person name="Sykes S."/>
            <person name="White J."/>
            <person name="Yandava C."/>
            <person name="Haas B."/>
            <person name="Henn M.R."/>
            <person name="Nusbaum C."/>
            <person name="Birren B."/>
        </authorList>
    </citation>
    <scope>NUCLEOTIDE SEQUENCE [LARGE SCALE GENOMIC DNA]</scope>
</reference>
<keyword evidence="2" id="KW-0560">Oxidoreductase</keyword>
<dbReference type="PANTHER" id="PTHR43656">
    <property type="entry name" value="BINDING OXIDOREDUCTASE, PUTATIVE (AFU_ORTHOLOGUE AFUA_2G08260)-RELATED"/>
    <property type="match status" value="1"/>
</dbReference>
<dbReference type="PANTHER" id="PTHR43656:SF5">
    <property type="entry name" value="NADH:FLAVIN OXIDOREDUCTASE_NADH OXIDASE N-TERMINAL DOMAIN-CONTAINING PROTEIN"/>
    <property type="match status" value="1"/>
</dbReference>
<dbReference type="Gene3D" id="3.20.20.70">
    <property type="entry name" value="Aldolase class I"/>
    <property type="match status" value="1"/>
</dbReference>
<feature type="compositionally biased region" description="Basic and acidic residues" evidence="3">
    <location>
        <begin position="752"/>
        <end position="774"/>
    </location>
</feature>
<organism evidence="5 6">
    <name type="scientific">Loa loa</name>
    <name type="common">Eye worm</name>
    <name type="synonym">Filaria loa</name>
    <dbReference type="NCBI Taxonomy" id="7209"/>
    <lineage>
        <taxon>Eukaryota</taxon>
        <taxon>Metazoa</taxon>
        <taxon>Ecdysozoa</taxon>
        <taxon>Nematoda</taxon>
        <taxon>Chromadorea</taxon>
        <taxon>Rhabditida</taxon>
        <taxon>Spirurina</taxon>
        <taxon>Spiruromorpha</taxon>
        <taxon>Filarioidea</taxon>
        <taxon>Onchocercidae</taxon>
        <taxon>Loa</taxon>
    </lineage>
</organism>
<dbReference type="SUPFAM" id="SSF51395">
    <property type="entry name" value="FMN-linked oxidoreductases"/>
    <property type="match status" value="1"/>
</dbReference>
<name>A0A1I7VII7_LOALO</name>
<evidence type="ECO:0000256" key="1">
    <source>
        <dbReference type="ARBA" id="ARBA00022630"/>
    </source>
</evidence>
<evidence type="ECO:0000259" key="4">
    <source>
        <dbReference type="Pfam" id="PF00724"/>
    </source>
</evidence>
<sequence length="1127" mass="126270">MIANGILNSSKEPTTRWDCSDVDQEMVRMFLGERLRFPYASNVVAPNRMMKSAMSEQLATYNKNDMTKSGIPTRELINLYEKFADGGFGIIVTGCIMINGKDIEAPGNVIIDKELDSEERRNAFKEWTQCAKRGGSIIIAQLFHPGKYAADLPHKTDFNINKLTQKQIGDLINEYAYAASYAQKCGFNGVEISCTYFFALGQLITSSDNTRNDEFGGNLDNRAKILFKIIQAIRMKISKPSRFVIGLKLFCGNFEPDYNDDEFGEFIHNVEKTGFDYIAITGGQYDLIKDLKRGDDPKKCEYFYQKFVLTMRKHLTRTKLFMNGGFVTLTEIIAAIRNGWAAGVSLARPVAAEPGVIMIKFAGSQLWQHGYSLTVMDASNPDHIELFKKDLHLHEKQKLLASNDNETVIGYPKTILHPELLDEDMLKRIQQSKVIDSTVAATLDEQPVKIGVTTKMDDDMESMLIEDETHHMMKKQLDYGAPGDLQENTVEDSIHKVVKRHENLADVGVDIIEETIEKVIVTQSDFTEPTQLKPTESEKQEVQADDVIKYDDGILNAAAETVDASFSDVKTVLEATFKEDLKIVDEVVKDISEGLRKEDEEISTEAATDKDEQHEKTLSPTQQSEIKGTTEVISGLSDDDKPIISGIVEEVRNANDDTMKPMEEQTAEQEKIENTITENEKHPMIDREPPVGDENYAIDENVVEEVMRKEIYDGVSAEMTTSFMDDPMAHQTELTPGKGDEQFTDASGFQDTEGHHELTESTDKEQQDHSKDDTVGYAPEGVTEAYIPKETTEDHIPEGMEEQFLEKTDGTDTTEDLTDKHFHEDIGSDVKSGSQSEATISKDMTADDHDHVQEYPIVKDQHPEGLQEGEVDQAGLNELSGEANHYNVSSATYSTLFGSTLMGENEERVVYDEYNIKRSVPGQSPEETYRGEIYGISSGESKDMESGEHISSEKVDLNQVEPEFDADKSAMDHSTATHRFGLTGFISSALPDSVQNLISSTRSKFDEMLSEGDGKHQPDLQFTMKTEEMMGDDGRKYEVHTESYTVSNADHRLSSDFGDTKAFLTGDSDKFKVDDDNLTGGSTDTHHSVETTITTMTSLDDKEPKKHRDGLFGDKKSTDELDFEFIH</sequence>
<keyword evidence="1" id="KW-0285">Flavoprotein</keyword>
<keyword evidence="5" id="KW-1185">Reference proteome</keyword>
<dbReference type="InterPro" id="IPR013785">
    <property type="entry name" value="Aldolase_TIM"/>
</dbReference>
<dbReference type="Proteomes" id="UP000095285">
    <property type="component" value="Unassembled WGS sequence"/>
</dbReference>
<dbReference type="InterPro" id="IPR001155">
    <property type="entry name" value="OxRdtase_FMN_N"/>
</dbReference>
<feature type="region of interest" description="Disordered" evidence="3">
    <location>
        <begin position="597"/>
        <end position="624"/>
    </location>
</feature>
<feature type="domain" description="NADH:flavin oxidoreductase/NADH oxidase N-terminal" evidence="4">
    <location>
        <begin position="47"/>
        <end position="355"/>
    </location>
</feature>
<protein>
    <submittedName>
        <fullName evidence="6">Oxidored_FMN domain-containing protein</fullName>
    </submittedName>
</protein>
<dbReference type="eggNOG" id="KOG0134">
    <property type="taxonomic scope" value="Eukaryota"/>
</dbReference>
<dbReference type="WBParaSite" id="EN70_2910">
    <property type="protein sequence ID" value="EN70_2910"/>
    <property type="gene ID" value="EN70_2910"/>
</dbReference>
<reference evidence="6" key="2">
    <citation type="submission" date="2016-11" db="UniProtKB">
        <authorList>
            <consortium name="WormBaseParasite"/>
        </authorList>
    </citation>
    <scope>IDENTIFICATION</scope>
</reference>
<proteinExistence type="predicted"/>
<dbReference type="STRING" id="7209.A0A1I7VII7"/>
<evidence type="ECO:0000256" key="2">
    <source>
        <dbReference type="ARBA" id="ARBA00023002"/>
    </source>
</evidence>
<feature type="region of interest" description="Disordered" evidence="3">
    <location>
        <begin position="727"/>
        <end position="795"/>
    </location>
</feature>